<feature type="domain" description="ABC transmembrane type-1" evidence="8">
    <location>
        <begin position="68"/>
        <end position="246"/>
    </location>
</feature>
<evidence type="ECO:0000256" key="5">
    <source>
        <dbReference type="ARBA" id="ARBA00022989"/>
    </source>
</evidence>
<keyword evidence="5 7" id="KW-1133">Transmembrane helix</keyword>
<dbReference type="Pfam" id="PF00528">
    <property type="entry name" value="BPD_transp_1"/>
    <property type="match status" value="1"/>
</dbReference>
<evidence type="ECO:0000256" key="7">
    <source>
        <dbReference type="RuleBase" id="RU363032"/>
    </source>
</evidence>
<evidence type="ECO:0000256" key="6">
    <source>
        <dbReference type="ARBA" id="ARBA00023136"/>
    </source>
</evidence>
<evidence type="ECO:0000313" key="10">
    <source>
        <dbReference type="Proteomes" id="UP001596296"/>
    </source>
</evidence>
<evidence type="ECO:0000256" key="3">
    <source>
        <dbReference type="ARBA" id="ARBA00022475"/>
    </source>
</evidence>
<dbReference type="SUPFAM" id="SSF161098">
    <property type="entry name" value="MetI-like"/>
    <property type="match status" value="1"/>
</dbReference>
<feature type="transmembrane region" description="Helical" evidence="7">
    <location>
        <begin position="72"/>
        <end position="95"/>
    </location>
</feature>
<dbReference type="RefSeq" id="WP_379740797.1">
    <property type="nucleotide sequence ID" value="NZ_JBHSVN010000001.1"/>
</dbReference>
<feature type="transmembrane region" description="Helical" evidence="7">
    <location>
        <begin position="197"/>
        <end position="215"/>
    </location>
</feature>
<dbReference type="InterPro" id="IPR000515">
    <property type="entry name" value="MetI-like"/>
</dbReference>
<dbReference type="CDD" id="cd06261">
    <property type="entry name" value="TM_PBP2"/>
    <property type="match status" value="1"/>
</dbReference>
<name>A0ABD5UWV9_9EURY</name>
<dbReference type="EMBL" id="JBHSXL010000003">
    <property type="protein sequence ID" value="MFC6891822.1"/>
    <property type="molecule type" value="Genomic_DNA"/>
</dbReference>
<dbReference type="AlphaFoldDB" id="A0ABD5UWV9"/>
<feature type="transmembrane region" description="Helical" evidence="7">
    <location>
        <begin position="230"/>
        <end position="251"/>
    </location>
</feature>
<accession>A0ABD5UWV9</accession>
<feature type="transmembrane region" description="Helical" evidence="7">
    <location>
        <begin position="21"/>
        <end position="41"/>
    </location>
</feature>
<sequence length="264" mass="29016">MVDRSTMGLFGPRGASHLPPIVRTIVPILGFFVVLQAFSFVTPPYIMPSVLEIASRYALLWVSAPGAVASTFLRIIAGLALAFVVGVSGGVAMGLNTTAREYGETFVKFLTGIPGLSWVLIAVLWFSNVQVRIVFVLFMVLFPWYTLSTMDAVRGIPRDYQDMVRSFRFSTREYTRKLVVPYILPDVVSISKSNIGYAARVVVVAELVGASAGIGRELLVAQSQFDIVDIFAWTFVLVTIMLSLQGVLLVVERTQLNWRKAGGE</sequence>
<feature type="transmembrane region" description="Helical" evidence="7">
    <location>
        <begin position="107"/>
        <end position="127"/>
    </location>
</feature>
<comment type="caution">
    <text evidence="9">The sequence shown here is derived from an EMBL/GenBank/DDBJ whole genome shotgun (WGS) entry which is preliminary data.</text>
</comment>
<evidence type="ECO:0000256" key="1">
    <source>
        <dbReference type="ARBA" id="ARBA00004651"/>
    </source>
</evidence>
<keyword evidence="4 7" id="KW-0812">Transmembrane</keyword>
<evidence type="ECO:0000256" key="2">
    <source>
        <dbReference type="ARBA" id="ARBA00022448"/>
    </source>
</evidence>
<dbReference type="PANTHER" id="PTHR30151">
    <property type="entry name" value="ALKANE SULFONATE ABC TRANSPORTER-RELATED, MEMBRANE SUBUNIT"/>
    <property type="match status" value="1"/>
</dbReference>
<evidence type="ECO:0000259" key="8">
    <source>
        <dbReference type="PROSITE" id="PS50928"/>
    </source>
</evidence>
<feature type="transmembrane region" description="Helical" evidence="7">
    <location>
        <begin position="133"/>
        <end position="153"/>
    </location>
</feature>
<protein>
    <submittedName>
        <fullName evidence="9">ABC transporter permease</fullName>
    </submittedName>
</protein>
<keyword evidence="2 7" id="KW-0813">Transport</keyword>
<dbReference type="GO" id="GO:0005886">
    <property type="term" value="C:plasma membrane"/>
    <property type="evidence" value="ECO:0007669"/>
    <property type="project" value="UniProtKB-SubCell"/>
</dbReference>
<dbReference type="InterPro" id="IPR035906">
    <property type="entry name" value="MetI-like_sf"/>
</dbReference>
<keyword evidence="6 7" id="KW-0472">Membrane</keyword>
<evidence type="ECO:0000313" key="9">
    <source>
        <dbReference type="EMBL" id="MFC6891822.1"/>
    </source>
</evidence>
<organism evidence="9 10">
    <name type="scientific">Halopenitus salinus</name>
    <dbReference type="NCBI Taxonomy" id="1198295"/>
    <lineage>
        <taxon>Archaea</taxon>
        <taxon>Methanobacteriati</taxon>
        <taxon>Methanobacteriota</taxon>
        <taxon>Stenosarchaea group</taxon>
        <taxon>Halobacteria</taxon>
        <taxon>Halobacteriales</taxon>
        <taxon>Haloferacaceae</taxon>
        <taxon>Halopenitus</taxon>
    </lineage>
</organism>
<reference evidence="9 10" key="1">
    <citation type="journal article" date="2019" name="Int. J. Syst. Evol. Microbiol.">
        <title>The Global Catalogue of Microorganisms (GCM) 10K type strain sequencing project: providing services to taxonomists for standard genome sequencing and annotation.</title>
        <authorList>
            <consortium name="The Broad Institute Genomics Platform"/>
            <consortium name="The Broad Institute Genome Sequencing Center for Infectious Disease"/>
            <person name="Wu L."/>
            <person name="Ma J."/>
        </authorList>
    </citation>
    <scope>NUCLEOTIDE SEQUENCE [LARGE SCALE GENOMIC DNA]</scope>
    <source>
        <strain evidence="9 10">SKJ47</strain>
    </source>
</reference>
<proteinExistence type="inferred from homology"/>
<comment type="subcellular location">
    <subcellularLocation>
        <location evidence="1 7">Cell membrane</location>
        <topology evidence="1 7">Multi-pass membrane protein</topology>
    </subcellularLocation>
</comment>
<keyword evidence="3" id="KW-1003">Cell membrane</keyword>
<dbReference type="Gene3D" id="1.10.3720.10">
    <property type="entry name" value="MetI-like"/>
    <property type="match status" value="1"/>
</dbReference>
<comment type="similarity">
    <text evidence="7">Belongs to the binding-protein-dependent transport system permease family.</text>
</comment>
<gene>
    <name evidence="9" type="ORF">ACFQE9_04215</name>
</gene>
<evidence type="ECO:0000256" key="4">
    <source>
        <dbReference type="ARBA" id="ARBA00022692"/>
    </source>
</evidence>
<dbReference type="Proteomes" id="UP001596296">
    <property type="component" value="Unassembled WGS sequence"/>
</dbReference>
<dbReference type="PROSITE" id="PS50928">
    <property type="entry name" value="ABC_TM1"/>
    <property type="match status" value="1"/>
</dbReference>
<keyword evidence="10" id="KW-1185">Reference proteome</keyword>
<dbReference type="PANTHER" id="PTHR30151:SF0">
    <property type="entry name" value="ABC TRANSPORTER PERMEASE PROTEIN MJ0413-RELATED"/>
    <property type="match status" value="1"/>
</dbReference>